<dbReference type="SUPFAM" id="SSF51182">
    <property type="entry name" value="RmlC-like cupins"/>
    <property type="match status" value="1"/>
</dbReference>
<dbReference type="AlphaFoldDB" id="A0A645AUW3"/>
<protein>
    <recommendedName>
        <fullName evidence="1">Cupin type-2 domain-containing protein</fullName>
    </recommendedName>
</protein>
<reference evidence="2" key="1">
    <citation type="submission" date="2019-08" db="EMBL/GenBank/DDBJ databases">
        <authorList>
            <person name="Kucharzyk K."/>
            <person name="Murdoch R.W."/>
            <person name="Higgins S."/>
            <person name="Loffler F."/>
        </authorList>
    </citation>
    <scope>NUCLEOTIDE SEQUENCE</scope>
</reference>
<dbReference type="InterPro" id="IPR014710">
    <property type="entry name" value="RmlC-like_jellyroll"/>
</dbReference>
<dbReference type="InterPro" id="IPR052044">
    <property type="entry name" value="PKS_Associated_Protein"/>
</dbReference>
<accession>A0A645AUW3</accession>
<dbReference type="CDD" id="cd02214">
    <property type="entry name" value="cupin_MJ1618"/>
    <property type="match status" value="1"/>
</dbReference>
<dbReference type="PANTHER" id="PTHR36114">
    <property type="entry name" value="16.7 KDA PROTEIN IN WHIE LOCUS"/>
    <property type="match status" value="1"/>
</dbReference>
<proteinExistence type="predicted"/>
<dbReference type="EMBL" id="VSSQ01016065">
    <property type="protein sequence ID" value="MPM57045.1"/>
    <property type="molecule type" value="Genomic_DNA"/>
</dbReference>
<gene>
    <name evidence="2" type="ORF">SDC9_103863</name>
</gene>
<comment type="caution">
    <text evidence="2">The sequence shown here is derived from an EMBL/GenBank/DDBJ whole genome shotgun (WGS) entry which is preliminary data.</text>
</comment>
<sequence>MQLKTEYEKIEPYVTKDSSIIRELMHPAVHGNSEQSLAEATVPAGGKTMLHRHRLTEEIYHITKGCGIMTLGGQEFEVRTGDTVCIQPGTPHRIRNTGEKELKVLCCCAPAYSHEDTELME</sequence>
<organism evidence="2">
    <name type="scientific">bioreactor metagenome</name>
    <dbReference type="NCBI Taxonomy" id="1076179"/>
    <lineage>
        <taxon>unclassified sequences</taxon>
        <taxon>metagenomes</taxon>
        <taxon>ecological metagenomes</taxon>
    </lineage>
</organism>
<dbReference type="Pfam" id="PF07883">
    <property type="entry name" value="Cupin_2"/>
    <property type="match status" value="1"/>
</dbReference>
<name>A0A645AUW3_9ZZZZ</name>
<dbReference type="InterPro" id="IPR013096">
    <property type="entry name" value="Cupin_2"/>
</dbReference>
<dbReference type="PANTHER" id="PTHR36114:SF4">
    <property type="entry name" value="CUPIN 2 CONSERVED BARREL DOMAIN-CONTAINING PROTEIN"/>
    <property type="match status" value="1"/>
</dbReference>
<feature type="domain" description="Cupin type-2" evidence="1">
    <location>
        <begin position="40"/>
        <end position="106"/>
    </location>
</feature>
<evidence type="ECO:0000313" key="2">
    <source>
        <dbReference type="EMBL" id="MPM57045.1"/>
    </source>
</evidence>
<evidence type="ECO:0000259" key="1">
    <source>
        <dbReference type="Pfam" id="PF07883"/>
    </source>
</evidence>
<dbReference type="InterPro" id="IPR011051">
    <property type="entry name" value="RmlC_Cupin_sf"/>
</dbReference>
<dbReference type="Gene3D" id="2.60.120.10">
    <property type="entry name" value="Jelly Rolls"/>
    <property type="match status" value="1"/>
</dbReference>